<proteinExistence type="predicted"/>
<keyword evidence="5" id="KW-0479">Metal-binding</keyword>
<evidence type="ECO:0000256" key="4">
    <source>
        <dbReference type="ARBA" id="ARBA00022490"/>
    </source>
</evidence>
<dbReference type="SUPFAM" id="SSF53927">
    <property type="entry name" value="Cytidine deaminase-like"/>
    <property type="match status" value="1"/>
</dbReference>
<keyword evidence="6" id="KW-0378">Hydrolase</keyword>
<dbReference type="InterPro" id="IPR002125">
    <property type="entry name" value="CMP_dCMP_dom"/>
</dbReference>
<comment type="cofactor">
    <cofactor evidence="1">
        <name>Zn(2+)</name>
        <dbReference type="ChEBI" id="CHEBI:29105"/>
    </cofactor>
</comment>
<name>Q2FSC4_METHJ</name>
<evidence type="ECO:0000256" key="7">
    <source>
        <dbReference type="ARBA" id="ARBA00022833"/>
    </source>
</evidence>
<dbReference type="GO" id="GO:0016810">
    <property type="term" value="F:hydrolase activity, acting on carbon-nitrogen (but not peptide) bonds"/>
    <property type="evidence" value="ECO:0007669"/>
    <property type="project" value="UniProtKB-ARBA"/>
</dbReference>
<protein>
    <submittedName>
        <fullName evidence="10">CMP/dCMP deaminase, zinc-binding protein</fullName>
    </submittedName>
</protein>
<dbReference type="HOGENOM" id="CLU_1014151_0_0_2"/>
<keyword evidence="4" id="KW-0963">Cytoplasm</keyword>
<dbReference type="GO" id="GO:0046872">
    <property type="term" value="F:metal ion binding"/>
    <property type="evidence" value="ECO:0007669"/>
    <property type="project" value="UniProtKB-KW"/>
</dbReference>
<dbReference type="InterPro" id="IPR016193">
    <property type="entry name" value="Cytidine_deaminase-like"/>
</dbReference>
<keyword evidence="11" id="KW-1185">Reference proteome</keyword>
<accession>Q2FSC4</accession>
<dbReference type="STRING" id="323259.Mhun_2973"/>
<evidence type="ECO:0000256" key="1">
    <source>
        <dbReference type="ARBA" id="ARBA00001947"/>
    </source>
</evidence>
<gene>
    <name evidence="10" type="ordered locus">Mhun_2973</name>
</gene>
<evidence type="ECO:0000256" key="8">
    <source>
        <dbReference type="ARBA" id="ARBA00060693"/>
    </source>
</evidence>
<dbReference type="PROSITE" id="PS51747">
    <property type="entry name" value="CYT_DCMP_DEAMINASES_2"/>
    <property type="match status" value="1"/>
</dbReference>
<organism evidence="10 11">
    <name type="scientific">Methanospirillum hungatei JF-1 (strain ATCC 27890 / DSM 864 / NBRC 100397 / JF-1)</name>
    <dbReference type="NCBI Taxonomy" id="323259"/>
    <lineage>
        <taxon>Archaea</taxon>
        <taxon>Methanobacteriati</taxon>
        <taxon>Methanobacteriota</taxon>
        <taxon>Stenosarchaea group</taxon>
        <taxon>Methanomicrobia</taxon>
        <taxon>Methanomicrobiales</taxon>
        <taxon>Methanospirillaceae</taxon>
        <taxon>Methanospirillum</taxon>
    </lineage>
</organism>
<sequence>MDVYDVRIPHMRVADNCLLAELFHPLRIGKDIQCRYSIAHAQVPVGVTTLPHRLIRSSEVYYILSGTGIMHIGDEHMEIGEGQLAYIPPGKVQWIENTGTRDLIFLAICDPLWREEDEVVGEIPPTAPVLDDPFMEAAIQEAEKGKEEGGIPIGSVLVRDGVIIGRGHNRRVQNNDPMVHAEIDCLQNAGRIGSYQDCILYSTLMPCFLCAGAVVQFHIPRVIVGESRTFSGAREFMEAHGVTVIDYDLNRCQMMMETFIREKPELWNEDIGMV</sequence>
<dbReference type="EMBL" id="CP000254">
    <property type="protein sequence ID" value="ABD42660.1"/>
    <property type="molecule type" value="Genomic_DNA"/>
</dbReference>
<dbReference type="AlphaFoldDB" id="Q2FSC4"/>
<dbReference type="InParanoid" id="Q2FSC4"/>
<dbReference type="SUPFAM" id="SSF51182">
    <property type="entry name" value="RmlC-like cupins"/>
    <property type="match status" value="1"/>
</dbReference>
<feature type="domain" description="CMP/dCMP-type deaminase" evidence="9">
    <location>
        <begin position="129"/>
        <end position="235"/>
    </location>
</feature>
<dbReference type="Gene3D" id="3.40.140.10">
    <property type="entry name" value="Cytidine Deaminase, domain 2"/>
    <property type="match status" value="1"/>
</dbReference>
<dbReference type="CDD" id="cd02214">
    <property type="entry name" value="cupin_MJ1618"/>
    <property type="match status" value="1"/>
</dbReference>
<reference evidence="11" key="1">
    <citation type="journal article" date="2016" name="Stand. Genomic Sci.">
        <title>Complete genome sequence of Methanospirillum hungatei type strain JF1.</title>
        <authorList>
            <person name="Gunsalus R.P."/>
            <person name="Cook L.E."/>
            <person name="Crable B."/>
            <person name="Rohlin L."/>
            <person name="McDonald E."/>
            <person name="Mouttaki H."/>
            <person name="Sieber J.R."/>
            <person name="Poweleit N."/>
            <person name="Zhou H."/>
            <person name="Lapidus A.L."/>
            <person name="Daligault H.E."/>
            <person name="Land M."/>
            <person name="Gilna P."/>
            <person name="Ivanova N."/>
            <person name="Kyrpides N."/>
            <person name="Culley D.E."/>
            <person name="McInerney M.J."/>
        </authorList>
    </citation>
    <scope>NUCLEOTIDE SEQUENCE [LARGE SCALE GENOMIC DNA]</scope>
    <source>
        <strain evidence="11">ATCC 27890 / DSM 864 / NBRC 100397 / JF-1</strain>
    </source>
</reference>
<comment type="subunit">
    <text evidence="3">Homodimer.</text>
</comment>
<dbReference type="Pfam" id="PF00383">
    <property type="entry name" value="dCMP_cyt_deam_1"/>
    <property type="match status" value="1"/>
</dbReference>
<dbReference type="PANTHER" id="PTHR36114:SF1">
    <property type="entry name" value="16.7 KDA PROTEIN IN WHIE LOCUS"/>
    <property type="match status" value="1"/>
</dbReference>
<dbReference type="InterPro" id="IPR014710">
    <property type="entry name" value="RmlC-like_jellyroll"/>
</dbReference>
<dbReference type="FunFam" id="3.40.140.10:FF:000016">
    <property type="entry name" value="Cytosine deaminase"/>
    <property type="match status" value="1"/>
</dbReference>
<dbReference type="Pfam" id="PF07883">
    <property type="entry name" value="Cupin_2"/>
    <property type="match status" value="1"/>
</dbReference>
<dbReference type="InterPro" id="IPR052044">
    <property type="entry name" value="PKS_Associated_Protein"/>
</dbReference>
<evidence type="ECO:0000256" key="2">
    <source>
        <dbReference type="ARBA" id="ARBA00004496"/>
    </source>
</evidence>
<keyword evidence="7" id="KW-0862">Zinc</keyword>
<evidence type="ECO:0000256" key="6">
    <source>
        <dbReference type="ARBA" id="ARBA00022801"/>
    </source>
</evidence>
<dbReference type="CDD" id="cd01285">
    <property type="entry name" value="nucleoside_deaminase"/>
    <property type="match status" value="1"/>
</dbReference>
<evidence type="ECO:0000313" key="10">
    <source>
        <dbReference type="EMBL" id="ABD42660.1"/>
    </source>
</evidence>
<dbReference type="InterPro" id="IPR013096">
    <property type="entry name" value="Cupin_2"/>
</dbReference>
<dbReference type="InterPro" id="IPR011051">
    <property type="entry name" value="RmlC_Cupin_sf"/>
</dbReference>
<comment type="subcellular location">
    <subcellularLocation>
        <location evidence="2">Cytoplasm</location>
    </subcellularLocation>
</comment>
<dbReference type="PANTHER" id="PTHR36114">
    <property type="entry name" value="16.7 KDA PROTEIN IN WHIE LOCUS"/>
    <property type="match status" value="1"/>
</dbReference>
<dbReference type="GO" id="GO:0055086">
    <property type="term" value="P:nucleobase-containing small molecule metabolic process"/>
    <property type="evidence" value="ECO:0007669"/>
    <property type="project" value="UniProtKB-ARBA"/>
</dbReference>
<evidence type="ECO:0000256" key="5">
    <source>
        <dbReference type="ARBA" id="ARBA00022723"/>
    </source>
</evidence>
<dbReference type="GO" id="GO:0005737">
    <property type="term" value="C:cytoplasm"/>
    <property type="evidence" value="ECO:0007669"/>
    <property type="project" value="UniProtKB-SubCell"/>
</dbReference>
<evidence type="ECO:0000313" key="11">
    <source>
        <dbReference type="Proteomes" id="UP000001941"/>
    </source>
</evidence>
<dbReference type="Proteomes" id="UP000001941">
    <property type="component" value="Chromosome"/>
</dbReference>
<dbReference type="GO" id="GO:0072527">
    <property type="term" value="P:pyrimidine-containing compound metabolic process"/>
    <property type="evidence" value="ECO:0007669"/>
    <property type="project" value="UniProtKB-ARBA"/>
</dbReference>
<comment type="pathway">
    <text evidence="8">Pyrimidine metabolism.</text>
</comment>
<evidence type="ECO:0000259" key="9">
    <source>
        <dbReference type="PROSITE" id="PS51747"/>
    </source>
</evidence>
<dbReference type="KEGG" id="mhu:Mhun_2973"/>
<evidence type="ECO:0000256" key="3">
    <source>
        <dbReference type="ARBA" id="ARBA00011738"/>
    </source>
</evidence>
<dbReference type="eggNOG" id="arCOG01488">
    <property type="taxonomic scope" value="Archaea"/>
</dbReference>
<dbReference type="Gene3D" id="2.60.120.10">
    <property type="entry name" value="Jelly Rolls"/>
    <property type="match status" value="1"/>
</dbReference>
<dbReference type="eggNOG" id="arCOG03003">
    <property type="taxonomic scope" value="Archaea"/>
</dbReference>
<dbReference type="EnsemblBacteria" id="ABD42660">
    <property type="protein sequence ID" value="ABD42660"/>
    <property type="gene ID" value="Mhun_2973"/>
</dbReference>